<dbReference type="RefSeq" id="WP_396946141.1">
    <property type="nucleotide sequence ID" value="NZ_JBIRXV010000001.1"/>
</dbReference>
<dbReference type="PROSITE" id="PS00455">
    <property type="entry name" value="AMP_BINDING"/>
    <property type="match status" value="1"/>
</dbReference>
<evidence type="ECO:0000313" key="2">
    <source>
        <dbReference type="Proteomes" id="UP001611450"/>
    </source>
</evidence>
<name>A0ABW7W7M9_9NOCA</name>
<accession>A0ABW7W7M9</accession>
<sequence length="132" mass="13820">MTDNTTLETSTEDVLLADVHRYANLAALFHTGGTTGVPRLARARRRPQDGSILDSLPVTDVGKTYKLGLRADATRRELLYALAETTGVAGISAAVEDGAIVATVVLDSGADPAAAEAILGRYAIDARVGVRQ</sequence>
<keyword evidence="2" id="KW-1185">Reference proteome</keyword>
<organism evidence="1 2">
    <name type="scientific">Nocardia beijingensis</name>
    <dbReference type="NCBI Taxonomy" id="95162"/>
    <lineage>
        <taxon>Bacteria</taxon>
        <taxon>Bacillati</taxon>
        <taxon>Actinomycetota</taxon>
        <taxon>Actinomycetes</taxon>
        <taxon>Mycobacteriales</taxon>
        <taxon>Nocardiaceae</taxon>
        <taxon>Nocardia</taxon>
    </lineage>
</organism>
<dbReference type="InterPro" id="IPR020845">
    <property type="entry name" value="AMP-binding_CS"/>
</dbReference>
<proteinExistence type="predicted"/>
<dbReference type="EMBL" id="JBIRXV010000001">
    <property type="protein sequence ID" value="MFI2318977.1"/>
    <property type="molecule type" value="Genomic_DNA"/>
</dbReference>
<gene>
    <name evidence="1" type="ORF">ACH47G_00660</name>
</gene>
<protein>
    <submittedName>
        <fullName evidence="1">Uncharacterized protein</fullName>
    </submittedName>
</protein>
<evidence type="ECO:0000313" key="1">
    <source>
        <dbReference type="EMBL" id="MFI2318977.1"/>
    </source>
</evidence>
<reference evidence="1 2" key="1">
    <citation type="submission" date="2024-10" db="EMBL/GenBank/DDBJ databases">
        <title>The Natural Products Discovery Center: Release of the First 8490 Sequenced Strains for Exploring Actinobacteria Biosynthetic Diversity.</title>
        <authorList>
            <person name="Kalkreuter E."/>
            <person name="Kautsar S.A."/>
            <person name="Yang D."/>
            <person name="Bader C.D."/>
            <person name="Teijaro C.N."/>
            <person name="Fluegel L."/>
            <person name="Davis C.M."/>
            <person name="Simpson J.R."/>
            <person name="Lauterbach L."/>
            <person name="Steele A.D."/>
            <person name="Gui C."/>
            <person name="Meng S."/>
            <person name="Li G."/>
            <person name="Viehrig K."/>
            <person name="Ye F."/>
            <person name="Su P."/>
            <person name="Kiefer A.F."/>
            <person name="Nichols A."/>
            <person name="Cepeda A.J."/>
            <person name="Yan W."/>
            <person name="Fan B."/>
            <person name="Jiang Y."/>
            <person name="Adhikari A."/>
            <person name="Zheng C.-J."/>
            <person name="Schuster L."/>
            <person name="Cowan T.M."/>
            <person name="Smanski M.J."/>
            <person name="Chevrette M.G."/>
            <person name="De Carvalho L.P.S."/>
            <person name="Shen B."/>
        </authorList>
    </citation>
    <scope>NUCLEOTIDE SEQUENCE [LARGE SCALE GENOMIC DNA]</scope>
    <source>
        <strain evidence="1 2">NPDC019626</strain>
    </source>
</reference>
<dbReference type="Proteomes" id="UP001611450">
    <property type="component" value="Unassembled WGS sequence"/>
</dbReference>
<comment type="caution">
    <text evidence="1">The sequence shown here is derived from an EMBL/GenBank/DDBJ whole genome shotgun (WGS) entry which is preliminary data.</text>
</comment>